<name>A0A0N0U7V8_THEAQ</name>
<protein>
    <submittedName>
        <fullName evidence="3">Thiosulfate sulfurtransferase</fullName>
        <ecNumber evidence="3">2.8.1.1</ecNumber>
    </submittedName>
</protein>
<evidence type="ECO:0000256" key="1">
    <source>
        <dbReference type="ARBA" id="ARBA00022737"/>
    </source>
</evidence>
<dbReference type="InterPro" id="IPR051126">
    <property type="entry name" value="Thiosulfate_sulfurtransferase"/>
</dbReference>
<dbReference type="AlphaFoldDB" id="A0A0N0U7V8"/>
<keyword evidence="1" id="KW-0677">Repeat</keyword>
<dbReference type="EMBL" id="LHCI01000106">
    <property type="protein sequence ID" value="KOX89240.1"/>
    <property type="molecule type" value="Genomic_DNA"/>
</dbReference>
<sequence length="230" mass="25624">MELPKDAVLVDTRPRPAYEAGHLPGARHLDLSAPRFRLREESELRALEEALTELFRSLGLRSPVVLYDEGLTSRLCRTAFFLGLGGLEVRLWTEGWEELATEGETPKPEPSDTLAHLQRDWLLTADEAARHPLLLDVRSPEEHKGLVHPPCCPRGGRIPGSRNAPLELFFEPEGLLARLGLEPGQEVGVYCHSGARSAVAFFVLRSLGVRARNYLGSMHEWLQEGLPTEP</sequence>
<dbReference type="GO" id="GO:0004792">
    <property type="term" value="F:thiosulfate-cyanide sulfurtransferase activity"/>
    <property type="evidence" value="ECO:0007669"/>
    <property type="project" value="UniProtKB-EC"/>
</dbReference>
<evidence type="ECO:0000313" key="4">
    <source>
        <dbReference type="Proteomes" id="UP000037685"/>
    </source>
</evidence>
<feature type="domain" description="Rhodanese" evidence="2">
    <location>
        <begin position="128"/>
        <end position="230"/>
    </location>
</feature>
<accession>A0A0N0U7V8</accession>
<dbReference type="PANTHER" id="PTHR43855">
    <property type="entry name" value="THIOSULFATE SULFURTRANSFERASE"/>
    <property type="match status" value="1"/>
</dbReference>
<dbReference type="InterPro" id="IPR001307">
    <property type="entry name" value="Thiosulphate_STrfase_CS"/>
</dbReference>
<reference evidence="3 4" key="1">
    <citation type="submission" date="2015-07" db="EMBL/GenBank/DDBJ databases">
        <authorList>
            <person name="Noorani M."/>
        </authorList>
    </citation>
    <scope>NUCLEOTIDE SEQUENCE [LARGE SCALE GENOMIC DNA]</scope>
    <source>
        <strain evidence="4">ATCC 25104 / DSM 625 / JCM 10724 / NBRC 103206 / NCIMB 11243 / YT-1</strain>
    </source>
</reference>
<dbReference type="PANTHER" id="PTHR43855:SF1">
    <property type="entry name" value="THIOSULFATE SULFURTRANSFERASE"/>
    <property type="match status" value="1"/>
</dbReference>
<dbReference type="SUPFAM" id="SSF52821">
    <property type="entry name" value="Rhodanese/Cell cycle control phosphatase"/>
    <property type="match status" value="2"/>
</dbReference>
<gene>
    <name evidence="3" type="ORF">BVI061214_00398</name>
</gene>
<dbReference type="PATRIC" id="fig|271.14.peg.487"/>
<dbReference type="Proteomes" id="UP000037685">
    <property type="component" value="Unassembled WGS sequence"/>
</dbReference>
<evidence type="ECO:0000259" key="2">
    <source>
        <dbReference type="PROSITE" id="PS50206"/>
    </source>
</evidence>
<dbReference type="SMART" id="SM00450">
    <property type="entry name" value="RHOD"/>
    <property type="match status" value="2"/>
</dbReference>
<proteinExistence type="predicted"/>
<dbReference type="RefSeq" id="WP_053767117.1">
    <property type="nucleotide sequence ID" value="NZ_LHCI01000106.1"/>
</dbReference>
<dbReference type="PROSITE" id="PS00380">
    <property type="entry name" value="RHODANESE_1"/>
    <property type="match status" value="1"/>
</dbReference>
<dbReference type="InterPro" id="IPR001763">
    <property type="entry name" value="Rhodanese-like_dom"/>
</dbReference>
<feature type="domain" description="Rhodanese" evidence="2">
    <location>
        <begin position="3"/>
        <end position="108"/>
    </location>
</feature>
<dbReference type="PROSITE" id="PS50206">
    <property type="entry name" value="RHODANESE_3"/>
    <property type="match status" value="2"/>
</dbReference>
<dbReference type="EC" id="2.8.1.1" evidence="3"/>
<comment type="caution">
    <text evidence="3">The sequence shown here is derived from an EMBL/GenBank/DDBJ whole genome shotgun (WGS) entry which is preliminary data.</text>
</comment>
<dbReference type="Gene3D" id="3.40.250.10">
    <property type="entry name" value="Rhodanese-like domain"/>
    <property type="match status" value="2"/>
</dbReference>
<keyword evidence="3" id="KW-0808">Transferase</keyword>
<organism evidence="3 4">
    <name type="scientific">Thermus aquaticus</name>
    <dbReference type="NCBI Taxonomy" id="271"/>
    <lineage>
        <taxon>Bacteria</taxon>
        <taxon>Thermotogati</taxon>
        <taxon>Deinococcota</taxon>
        <taxon>Deinococci</taxon>
        <taxon>Thermales</taxon>
        <taxon>Thermaceae</taxon>
        <taxon>Thermus</taxon>
    </lineage>
</organism>
<dbReference type="InterPro" id="IPR036873">
    <property type="entry name" value="Rhodanese-like_dom_sf"/>
</dbReference>
<dbReference type="Pfam" id="PF00581">
    <property type="entry name" value="Rhodanese"/>
    <property type="match status" value="2"/>
</dbReference>
<evidence type="ECO:0000313" key="3">
    <source>
        <dbReference type="EMBL" id="KOX89240.1"/>
    </source>
</evidence>